<organism evidence="9">
    <name type="scientific">mine drainage metagenome</name>
    <dbReference type="NCBI Taxonomy" id="410659"/>
    <lineage>
        <taxon>unclassified sequences</taxon>
        <taxon>metagenomes</taxon>
        <taxon>ecological metagenomes</taxon>
    </lineage>
</organism>
<dbReference type="PROSITE" id="PS50878">
    <property type="entry name" value="RT_POL"/>
    <property type="match status" value="1"/>
</dbReference>
<evidence type="ECO:0000256" key="6">
    <source>
        <dbReference type="ARBA" id="ARBA00034120"/>
    </source>
</evidence>
<dbReference type="GO" id="GO:0003964">
    <property type="term" value="F:RNA-directed DNA polymerase activity"/>
    <property type="evidence" value="ECO:0007669"/>
    <property type="project" value="UniProtKB-KW"/>
</dbReference>
<keyword evidence="2 9" id="KW-0548">Nucleotidyltransferase</keyword>
<keyword evidence="1 9" id="KW-0808">Transferase</keyword>
<comment type="catalytic activity">
    <reaction evidence="7">
        <text>DNA(n) + a 2'-deoxyribonucleoside 5'-triphosphate = DNA(n+1) + diphosphate</text>
        <dbReference type="Rhea" id="RHEA:22508"/>
        <dbReference type="Rhea" id="RHEA-COMP:17339"/>
        <dbReference type="Rhea" id="RHEA-COMP:17340"/>
        <dbReference type="ChEBI" id="CHEBI:33019"/>
        <dbReference type="ChEBI" id="CHEBI:61560"/>
        <dbReference type="ChEBI" id="CHEBI:173112"/>
        <dbReference type="EC" id="2.7.7.49"/>
    </reaction>
</comment>
<keyword evidence="9" id="KW-0695">RNA-directed DNA polymerase</keyword>
<dbReference type="Gene3D" id="3.30.70.270">
    <property type="match status" value="1"/>
</dbReference>
<evidence type="ECO:0000256" key="2">
    <source>
        <dbReference type="ARBA" id="ARBA00022695"/>
    </source>
</evidence>
<dbReference type="EC" id="2.7.7.49" evidence="9"/>
<dbReference type="InterPro" id="IPR051083">
    <property type="entry name" value="GrpII_Intron_Splice-Mob/Def"/>
</dbReference>
<dbReference type="InterPro" id="IPR000123">
    <property type="entry name" value="Reverse_transcriptase_msDNA"/>
</dbReference>
<dbReference type="SUPFAM" id="SSF56672">
    <property type="entry name" value="DNA/RNA polymerases"/>
    <property type="match status" value="1"/>
</dbReference>
<evidence type="ECO:0000256" key="4">
    <source>
        <dbReference type="ARBA" id="ARBA00022842"/>
    </source>
</evidence>
<feature type="domain" description="Reverse transcriptase" evidence="8">
    <location>
        <begin position="30"/>
        <end position="263"/>
    </location>
</feature>
<dbReference type="PRINTS" id="PR00866">
    <property type="entry name" value="RNADNAPOLMS"/>
</dbReference>
<feature type="non-terminal residue" evidence="9">
    <location>
        <position position="263"/>
    </location>
</feature>
<gene>
    <name evidence="9" type="ORF">B1B_03955</name>
</gene>
<comment type="similarity">
    <text evidence="6">Belongs to the bacterial reverse transcriptase family.</text>
</comment>
<evidence type="ECO:0000259" key="8">
    <source>
        <dbReference type="PROSITE" id="PS50878"/>
    </source>
</evidence>
<proteinExistence type="inferred from homology"/>
<dbReference type="InterPro" id="IPR043128">
    <property type="entry name" value="Rev_trsase/Diguanyl_cyclase"/>
</dbReference>
<dbReference type="InterPro" id="IPR030931">
    <property type="entry name" value="Group_II_RT_mat"/>
</dbReference>
<dbReference type="GO" id="GO:0051607">
    <property type="term" value="P:defense response to virus"/>
    <property type="evidence" value="ECO:0007669"/>
    <property type="project" value="UniProtKB-KW"/>
</dbReference>
<evidence type="ECO:0000256" key="5">
    <source>
        <dbReference type="ARBA" id="ARBA00023118"/>
    </source>
</evidence>
<dbReference type="CDD" id="cd01651">
    <property type="entry name" value="RT_G2_intron"/>
    <property type="match status" value="1"/>
</dbReference>
<dbReference type="InterPro" id="IPR043502">
    <property type="entry name" value="DNA/RNA_pol_sf"/>
</dbReference>
<comment type="caution">
    <text evidence="9">The sequence shown here is derived from an EMBL/GenBank/DDBJ whole genome shotgun (WGS) entry which is preliminary data.</text>
</comment>
<dbReference type="NCBIfam" id="TIGR04416">
    <property type="entry name" value="group_II_RT_mat"/>
    <property type="match status" value="1"/>
</dbReference>
<keyword evidence="4" id="KW-0460">Magnesium</keyword>
<reference evidence="9" key="1">
    <citation type="submission" date="2013-08" db="EMBL/GenBank/DDBJ databases">
        <authorList>
            <person name="Mendez C."/>
            <person name="Richter M."/>
            <person name="Ferrer M."/>
            <person name="Sanchez J."/>
        </authorList>
    </citation>
    <scope>NUCLEOTIDE SEQUENCE</scope>
</reference>
<evidence type="ECO:0000256" key="1">
    <source>
        <dbReference type="ARBA" id="ARBA00022679"/>
    </source>
</evidence>
<dbReference type="GO" id="GO:0003723">
    <property type="term" value="F:RNA binding"/>
    <property type="evidence" value="ECO:0007669"/>
    <property type="project" value="InterPro"/>
</dbReference>
<name>T1CSA4_9ZZZZ</name>
<dbReference type="InterPro" id="IPR000477">
    <property type="entry name" value="RT_dom"/>
</dbReference>
<dbReference type="Pfam" id="PF00078">
    <property type="entry name" value="RVT_1"/>
    <property type="match status" value="1"/>
</dbReference>
<dbReference type="EMBL" id="AUZY01002463">
    <property type="protein sequence ID" value="EQD72185.1"/>
    <property type="molecule type" value="Genomic_DNA"/>
</dbReference>
<evidence type="ECO:0000256" key="3">
    <source>
        <dbReference type="ARBA" id="ARBA00022723"/>
    </source>
</evidence>
<reference evidence="9" key="2">
    <citation type="journal article" date="2014" name="ISME J.">
        <title>Microbial stratification in low pH oxic and suboxic macroscopic growths along an acid mine drainage.</title>
        <authorList>
            <person name="Mendez-Garcia C."/>
            <person name="Mesa V."/>
            <person name="Sprenger R.R."/>
            <person name="Richter M."/>
            <person name="Diez M.S."/>
            <person name="Solano J."/>
            <person name="Bargiela R."/>
            <person name="Golyshina O.V."/>
            <person name="Manteca A."/>
            <person name="Ramos J.L."/>
            <person name="Gallego J.R."/>
            <person name="Llorente I."/>
            <person name="Martins Dos Santos V.A."/>
            <person name="Jensen O.N."/>
            <person name="Pelaez A.I."/>
            <person name="Sanchez J."/>
            <person name="Ferrer M."/>
        </authorList>
    </citation>
    <scope>NUCLEOTIDE SEQUENCE</scope>
</reference>
<dbReference type="AlphaFoldDB" id="T1CSA4"/>
<keyword evidence="3" id="KW-0479">Metal-binding</keyword>
<protein>
    <submittedName>
        <fullName evidence="9">RNA-directed DNA polymerase (Reverse transcriptase)</fullName>
        <ecNumber evidence="9">2.7.7.49</ecNumber>
    </submittedName>
</protein>
<evidence type="ECO:0000256" key="7">
    <source>
        <dbReference type="ARBA" id="ARBA00048173"/>
    </source>
</evidence>
<sequence>MRQAKGAAGVDGATIAAIEAAGVDQFLADLKGKVEAGKYRPKPVRRVWIPKPGKREKRPLGIPVVADRVLQAAAKIVLEPIFEAGFLACSYGFRPRKDAHQAMEVVSQGVNRGARWVVEVDFKDYFGSLDQEILMDLIQKRVSDRRMLRLCRLWMRAGVMEDGVTRSTVAGVPQGGVISPLFANIYAHAIDEAWEREMKQLGTVVRYADDLIILCHSELAARNALAWLGEQAAHLHLTLHPEKTRIVDLREGREGFDFLGFHC</sequence>
<dbReference type="GO" id="GO:0046872">
    <property type="term" value="F:metal ion binding"/>
    <property type="evidence" value="ECO:0007669"/>
    <property type="project" value="UniProtKB-KW"/>
</dbReference>
<accession>T1CSA4</accession>
<dbReference type="PANTHER" id="PTHR34047:SF8">
    <property type="entry name" value="PROTEIN YKFC"/>
    <property type="match status" value="1"/>
</dbReference>
<keyword evidence="5" id="KW-0051">Antiviral defense</keyword>
<evidence type="ECO:0000313" key="9">
    <source>
        <dbReference type="EMBL" id="EQD72185.1"/>
    </source>
</evidence>
<dbReference type="PANTHER" id="PTHR34047">
    <property type="entry name" value="NUCLEAR INTRON MATURASE 1, MITOCHONDRIAL-RELATED"/>
    <property type="match status" value="1"/>
</dbReference>